<feature type="transmembrane region" description="Helical" evidence="9">
    <location>
        <begin position="99"/>
        <end position="122"/>
    </location>
</feature>
<dbReference type="Pfam" id="PF01545">
    <property type="entry name" value="Cation_efflux"/>
    <property type="match status" value="1"/>
</dbReference>
<dbReference type="AlphaFoldDB" id="A0A8J3CLR3"/>
<evidence type="ECO:0000256" key="9">
    <source>
        <dbReference type="SAM" id="Phobius"/>
    </source>
</evidence>
<dbReference type="SUPFAM" id="SSF160240">
    <property type="entry name" value="Cation efflux protein cytoplasmic domain-like"/>
    <property type="match status" value="1"/>
</dbReference>
<dbReference type="Pfam" id="PF16916">
    <property type="entry name" value="ZT_dimer"/>
    <property type="match status" value="1"/>
</dbReference>
<feature type="transmembrane region" description="Helical" evidence="9">
    <location>
        <begin position="134"/>
        <end position="153"/>
    </location>
</feature>
<reference evidence="12" key="2">
    <citation type="submission" date="2020-09" db="EMBL/GenBank/DDBJ databases">
        <authorList>
            <person name="Sun Q."/>
            <person name="Kim S."/>
        </authorList>
    </citation>
    <scope>NUCLEOTIDE SEQUENCE</scope>
    <source>
        <strain evidence="12">KCTC 32501</strain>
    </source>
</reference>
<evidence type="ECO:0000256" key="4">
    <source>
        <dbReference type="ARBA" id="ARBA00022692"/>
    </source>
</evidence>
<keyword evidence="7" id="KW-0406">Ion transport</keyword>
<evidence type="ECO:0000256" key="2">
    <source>
        <dbReference type="ARBA" id="ARBA00008873"/>
    </source>
</evidence>
<feature type="transmembrane region" description="Helical" evidence="9">
    <location>
        <begin position="165"/>
        <end position="191"/>
    </location>
</feature>
<dbReference type="EMBL" id="BMZG01000002">
    <property type="protein sequence ID" value="GHA66732.1"/>
    <property type="molecule type" value="Genomic_DNA"/>
</dbReference>
<accession>A0A8J3CLR3</accession>
<comment type="similarity">
    <text evidence="2">Belongs to the cation diffusion facilitator (CDF) transporter (TC 2.A.4) family. SLC30A subfamily.</text>
</comment>
<dbReference type="Gene3D" id="1.20.1510.10">
    <property type="entry name" value="Cation efflux protein transmembrane domain"/>
    <property type="match status" value="1"/>
</dbReference>
<dbReference type="Proteomes" id="UP000614287">
    <property type="component" value="Unassembled WGS sequence"/>
</dbReference>
<feature type="transmembrane region" description="Helical" evidence="9">
    <location>
        <begin position="197"/>
        <end position="214"/>
    </location>
</feature>
<evidence type="ECO:0000313" key="13">
    <source>
        <dbReference type="Proteomes" id="UP000614287"/>
    </source>
</evidence>
<name>A0A8J3CLR3_9BURK</name>
<evidence type="ECO:0000256" key="1">
    <source>
        <dbReference type="ARBA" id="ARBA00004141"/>
    </source>
</evidence>
<evidence type="ECO:0000256" key="3">
    <source>
        <dbReference type="ARBA" id="ARBA00022448"/>
    </source>
</evidence>
<dbReference type="InterPro" id="IPR027470">
    <property type="entry name" value="Cation_efflux_CTD"/>
</dbReference>
<evidence type="ECO:0000313" key="12">
    <source>
        <dbReference type="EMBL" id="GHA66732.1"/>
    </source>
</evidence>
<keyword evidence="13" id="KW-1185">Reference proteome</keyword>
<dbReference type="NCBIfam" id="TIGR01297">
    <property type="entry name" value="CDF"/>
    <property type="match status" value="1"/>
</dbReference>
<reference evidence="12" key="1">
    <citation type="journal article" date="2014" name="Int. J. Syst. Evol. Microbiol.">
        <title>Complete genome sequence of Corynebacterium casei LMG S-19264T (=DSM 44701T), isolated from a smear-ripened cheese.</title>
        <authorList>
            <consortium name="US DOE Joint Genome Institute (JGI-PGF)"/>
            <person name="Walter F."/>
            <person name="Albersmeier A."/>
            <person name="Kalinowski J."/>
            <person name="Ruckert C."/>
        </authorList>
    </citation>
    <scope>NUCLEOTIDE SEQUENCE</scope>
    <source>
        <strain evidence="12">KCTC 32501</strain>
    </source>
</reference>
<dbReference type="InterPro" id="IPR058533">
    <property type="entry name" value="Cation_efflux_TM"/>
</dbReference>
<dbReference type="SUPFAM" id="SSF161111">
    <property type="entry name" value="Cation efflux protein transmembrane domain-like"/>
    <property type="match status" value="1"/>
</dbReference>
<evidence type="ECO:0000256" key="8">
    <source>
        <dbReference type="ARBA" id="ARBA00023136"/>
    </source>
</evidence>
<dbReference type="InterPro" id="IPR036837">
    <property type="entry name" value="Cation_efflux_CTD_sf"/>
</dbReference>
<dbReference type="GO" id="GO:0005886">
    <property type="term" value="C:plasma membrane"/>
    <property type="evidence" value="ECO:0007669"/>
    <property type="project" value="TreeGrafter"/>
</dbReference>
<evidence type="ECO:0000259" key="10">
    <source>
        <dbReference type="Pfam" id="PF01545"/>
    </source>
</evidence>
<dbReference type="InterPro" id="IPR027469">
    <property type="entry name" value="Cation_efflux_TMD_sf"/>
</dbReference>
<proteinExistence type="inferred from homology"/>
<evidence type="ECO:0000256" key="7">
    <source>
        <dbReference type="ARBA" id="ARBA00023065"/>
    </source>
</evidence>
<feature type="transmembrane region" description="Helical" evidence="9">
    <location>
        <begin position="58"/>
        <end position="78"/>
    </location>
</feature>
<keyword evidence="5" id="KW-0862">Zinc</keyword>
<sequence>MTNVNVHSDFAQHGEGDAHHPHQHEYKQSHLLGFALLLTGGFAAVEALAGWYSGSLALISDAGHMLTDSVALALAYFAQKMAARPASARLSFGYTRVEVVAAFVNGLTMAAIVLWIMGKAIWRLWHPAPVDGETVTWVATVGLLINLGVAYLLHCDQTSMNTRAALVHVMGDLLGSVAAIVAGIVIATTGWMPIDPLLSIFVALLIVRSTWRVLKESTWHLMDAVPHGLDYTKIGERLRSLKGIASVHDLHVWDMSPNQPTLMAHVILEADVQWPKLLDQARAMLHEQFGIEHITLQPEWQQCSVGTTHKVH</sequence>
<dbReference type="InterPro" id="IPR002524">
    <property type="entry name" value="Cation_efflux"/>
</dbReference>
<gene>
    <name evidence="12" type="ORF">GCM10009007_04050</name>
</gene>
<keyword evidence="5" id="KW-0864">Zinc transport</keyword>
<protein>
    <submittedName>
        <fullName evidence="12">Zinc transporter ZitB</fullName>
    </submittedName>
</protein>
<feature type="transmembrane region" description="Helical" evidence="9">
    <location>
        <begin position="31"/>
        <end position="52"/>
    </location>
</feature>
<evidence type="ECO:0000256" key="6">
    <source>
        <dbReference type="ARBA" id="ARBA00022989"/>
    </source>
</evidence>
<dbReference type="PANTHER" id="PTHR11562:SF17">
    <property type="entry name" value="RE54080P-RELATED"/>
    <property type="match status" value="1"/>
</dbReference>
<dbReference type="PANTHER" id="PTHR11562">
    <property type="entry name" value="CATION EFFLUX PROTEIN/ ZINC TRANSPORTER"/>
    <property type="match status" value="1"/>
</dbReference>
<keyword evidence="3" id="KW-0813">Transport</keyword>
<organism evidence="12 13">
    <name type="scientific">Formosimonas limnophila</name>
    <dbReference type="NCBI Taxonomy" id="1384487"/>
    <lineage>
        <taxon>Bacteria</taxon>
        <taxon>Pseudomonadati</taxon>
        <taxon>Pseudomonadota</taxon>
        <taxon>Betaproteobacteria</taxon>
        <taxon>Burkholderiales</taxon>
        <taxon>Burkholderiaceae</taxon>
        <taxon>Formosimonas</taxon>
    </lineage>
</organism>
<dbReference type="InterPro" id="IPR050681">
    <property type="entry name" value="CDF/SLC30A"/>
</dbReference>
<evidence type="ECO:0000256" key="5">
    <source>
        <dbReference type="ARBA" id="ARBA00022906"/>
    </source>
</evidence>
<keyword evidence="8 9" id="KW-0472">Membrane</keyword>
<keyword evidence="6 9" id="KW-1133">Transmembrane helix</keyword>
<feature type="domain" description="Cation efflux protein cytoplasmic" evidence="11">
    <location>
        <begin position="226"/>
        <end position="299"/>
    </location>
</feature>
<comment type="subcellular location">
    <subcellularLocation>
        <location evidence="1">Membrane</location>
        <topology evidence="1">Multi-pass membrane protein</topology>
    </subcellularLocation>
</comment>
<dbReference type="GO" id="GO:0005385">
    <property type="term" value="F:zinc ion transmembrane transporter activity"/>
    <property type="evidence" value="ECO:0007669"/>
    <property type="project" value="TreeGrafter"/>
</dbReference>
<comment type="caution">
    <text evidence="12">The sequence shown here is derived from an EMBL/GenBank/DDBJ whole genome shotgun (WGS) entry which is preliminary data.</text>
</comment>
<feature type="domain" description="Cation efflux protein transmembrane" evidence="10">
    <location>
        <begin position="35"/>
        <end position="222"/>
    </location>
</feature>
<evidence type="ECO:0000259" key="11">
    <source>
        <dbReference type="Pfam" id="PF16916"/>
    </source>
</evidence>
<keyword evidence="4 9" id="KW-0812">Transmembrane</keyword>